<proteinExistence type="predicted"/>
<keyword evidence="2" id="KW-1185">Reference proteome</keyword>
<comment type="caution">
    <text evidence="1">The sequence shown here is derived from an EMBL/GenBank/DDBJ whole genome shotgun (WGS) entry which is preliminary data.</text>
</comment>
<gene>
    <name evidence="1" type="ORF">EV146_103318</name>
</gene>
<dbReference type="Pfam" id="PF09932">
    <property type="entry name" value="DUF2164"/>
    <property type="match status" value="1"/>
</dbReference>
<evidence type="ECO:0000313" key="2">
    <source>
        <dbReference type="Proteomes" id="UP000295689"/>
    </source>
</evidence>
<dbReference type="AlphaFoldDB" id="A0A4R2BJJ9"/>
<dbReference type="Proteomes" id="UP000295689">
    <property type="component" value="Unassembled WGS sequence"/>
</dbReference>
<sequence>MNTQEFNLNKEQKDEMCAQIRQFFLEERGEEIGDLAALMVLEFFTAKLGAHFYNLGVQDSYRYISLKLEDLFEIEKK</sequence>
<accession>A0A4R2BJJ9</accession>
<protein>
    <submittedName>
        <fullName evidence="1">Uncharacterized protein (DUF2164 family)</fullName>
    </submittedName>
</protein>
<dbReference type="OrthoDB" id="573733at2"/>
<evidence type="ECO:0000313" key="1">
    <source>
        <dbReference type="EMBL" id="TCN26795.1"/>
    </source>
</evidence>
<dbReference type="EMBL" id="SLVV01000003">
    <property type="protein sequence ID" value="TCN26795.1"/>
    <property type="molecule type" value="Genomic_DNA"/>
</dbReference>
<organism evidence="1 2">
    <name type="scientific">Mesobacillus foraminis</name>
    <dbReference type="NCBI Taxonomy" id="279826"/>
    <lineage>
        <taxon>Bacteria</taxon>
        <taxon>Bacillati</taxon>
        <taxon>Bacillota</taxon>
        <taxon>Bacilli</taxon>
        <taxon>Bacillales</taxon>
        <taxon>Bacillaceae</taxon>
        <taxon>Mesobacillus</taxon>
    </lineage>
</organism>
<dbReference type="RefSeq" id="WP_121611056.1">
    <property type="nucleotide sequence ID" value="NZ_CP033044.1"/>
</dbReference>
<dbReference type="InterPro" id="IPR018680">
    <property type="entry name" value="DUF2164"/>
</dbReference>
<name>A0A4R2BJJ9_9BACI</name>
<reference evidence="1 2" key="1">
    <citation type="journal article" date="2015" name="Stand. Genomic Sci.">
        <title>Genomic Encyclopedia of Bacterial and Archaeal Type Strains, Phase III: the genomes of soil and plant-associated and newly described type strains.</title>
        <authorList>
            <person name="Whitman W.B."/>
            <person name="Woyke T."/>
            <person name="Klenk H.P."/>
            <person name="Zhou Y."/>
            <person name="Lilburn T.G."/>
            <person name="Beck B.J."/>
            <person name="De Vos P."/>
            <person name="Vandamme P."/>
            <person name="Eisen J.A."/>
            <person name="Garrity G."/>
            <person name="Hugenholtz P."/>
            <person name="Kyrpides N.C."/>
        </authorList>
    </citation>
    <scope>NUCLEOTIDE SEQUENCE [LARGE SCALE GENOMIC DNA]</scope>
    <source>
        <strain evidence="1 2">CV53</strain>
    </source>
</reference>